<accession>A0AAV0AZL9</accession>
<proteinExistence type="predicted"/>
<evidence type="ECO:0000313" key="1">
    <source>
        <dbReference type="EMBL" id="CAH7675047.1"/>
    </source>
</evidence>
<comment type="caution">
    <text evidence="1">The sequence shown here is derived from an EMBL/GenBank/DDBJ whole genome shotgun (WGS) entry which is preliminary data.</text>
</comment>
<evidence type="ECO:0000313" key="2">
    <source>
        <dbReference type="Proteomes" id="UP001153365"/>
    </source>
</evidence>
<gene>
    <name evidence="1" type="ORF">PPACK8108_LOCUS10004</name>
</gene>
<dbReference type="Proteomes" id="UP001153365">
    <property type="component" value="Unassembled WGS sequence"/>
</dbReference>
<organism evidence="1 2">
    <name type="scientific">Phakopsora pachyrhizi</name>
    <name type="common">Asian soybean rust disease fungus</name>
    <dbReference type="NCBI Taxonomy" id="170000"/>
    <lineage>
        <taxon>Eukaryota</taxon>
        <taxon>Fungi</taxon>
        <taxon>Dikarya</taxon>
        <taxon>Basidiomycota</taxon>
        <taxon>Pucciniomycotina</taxon>
        <taxon>Pucciniomycetes</taxon>
        <taxon>Pucciniales</taxon>
        <taxon>Phakopsoraceae</taxon>
        <taxon>Phakopsora</taxon>
    </lineage>
</organism>
<protein>
    <submittedName>
        <fullName evidence="1">Uncharacterized protein</fullName>
    </submittedName>
</protein>
<reference evidence="1" key="1">
    <citation type="submission" date="2022-06" db="EMBL/GenBank/DDBJ databases">
        <authorList>
            <consortium name="SYNGENTA / RWTH Aachen University"/>
        </authorList>
    </citation>
    <scope>NUCLEOTIDE SEQUENCE</scope>
</reference>
<name>A0AAV0AZL9_PHAPC</name>
<sequence length="280" mass="31890">MRSRSLLQMNLRMAPTVIKQRANSFSELEQGPIDDKFMLGVVLLAGSGLEEVRELAKRLAAKELKRIDVVVVVMAKIGFLELIEPNNRLIELCDPPVQRFQRTTRFLDLHGTAPSRIKIDQEIKIQGAAVLLRDKKIQLEAGSMTSPTRNLFEVLGENDCNLELFQANMEMKEKMARSGGVDGRMSPKINNRLHLLLERSDQEEEEDDDDEIESLKYDKARGSNQLVGMMTHLKKCDISNEDVEMYSKEDRVDGSIGQCDRWCRWASFGGDQRYLRLSTA</sequence>
<keyword evidence="2" id="KW-1185">Reference proteome</keyword>
<dbReference type="EMBL" id="CALTRL010002219">
    <property type="protein sequence ID" value="CAH7675047.1"/>
    <property type="molecule type" value="Genomic_DNA"/>
</dbReference>
<dbReference type="AlphaFoldDB" id="A0AAV0AZL9"/>